<comment type="caution">
    <text evidence="2">The sequence shown here is derived from an EMBL/GenBank/DDBJ whole genome shotgun (WGS) entry which is preliminary data.</text>
</comment>
<evidence type="ECO:0000313" key="2">
    <source>
        <dbReference type="EMBL" id="CVL09093.1"/>
    </source>
</evidence>
<evidence type="ECO:0000313" key="3">
    <source>
        <dbReference type="Proteomes" id="UP000184255"/>
    </source>
</evidence>
<accession>A0A1L7UKX1</accession>
<dbReference type="Proteomes" id="UP000184255">
    <property type="component" value="Unassembled WGS sequence"/>
</dbReference>
<protein>
    <recommendedName>
        <fullName evidence="4">Chromo shadow domain-containing protein</fullName>
    </recommendedName>
</protein>
<dbReference type="GeneID" id="65093512"/>
<dbReference type="Gene3D" id="2.40.50.40">
    <property type="match status" value="1"/>
</dbReference>
<reference evidence="3" key="1">
    <citation type="journal article" date="2016" name="Genome Biol. Evol.">
        <title>Comparative 'omics' of the Fusarium fujikuroi species complex highlights differences in genetic potential and metabolite synthesis.</title>
        <authorList>
            <person name="Niehaus E.-M."/>
            <person name="Muensterkoetter M."/>
            <person name="Proctor R.H."/>
            <person name="Brown D.W."/>
            <person name="Sharon A."/>
            <person name="Idan Y."/>
            <person name="Oren-Young L."/>
            <person name="Sieber C.M."/>
            <person name="Novak O."/>
            <person name="Pencik A."/>
            <person name="Tarkowska D."/>
            <person name="Hromadova K."/>
            <person name="Freeman S."/>
            <person name="Maymon M."/>
            <person name="Elazar M."/>
            <person name="Youssef S.A."/>
            <person name="El-Shabrawy E.S.M."/>
            <person name="Shalaby A.B.A."/>
            <person name="Houterman P."/>
            <person name="Brock N.L."/>
            <person name="Burkhardt I."/>
            <person name="Tsavkelova E.A."/>
            <person name="Dickschat J.S."/>
            <person name="Galuszka P."/>
            <person name="Gueldener U."/>
            <person name="Tudzynski B."/>
        </authorList>
    </citation>
    <scope>NUCLEOTIDE SEQUENCE [LARGE SCALE GENOMIC DNA]</scope>
    <source>
        <strain evidence="3">MRC7560</strain>
    </source>
</reference>
<gene>
    <name evidence="2" type="ORF">FMAN_14263</name>
</gene>
<dbReference type="AlphaFoldDB" id="A0A1L7UKX1"/>
<evidence type="ECO:0000256" key="1">
    <source>
        <dbReference type="SAM" id="MobiDB-lite"/>
    </source>
</evidence>
<keyword evidence="3" id="KW-1185">Reference proteome</keyword>
<dbReference type="EMBL" id="FCQH01000031">
    <property type="protein sequence ID" value="CVL09093.1"/>
    <property type="molecule type" value="Genomic_DNA"/>
</dbReference>
<dbReference type="RefSeq" id="XP_041691455.1">
    <property type="nucleotide sequence ID" value="XM_041826258.1"/>
</dbReference>
<feature type="compositionally biased region" description="Polar residues" evidence="1">
    <location>
        <begin position="41"/>
        <end position="53"/>
    </location>
</feature>
<evidence type="ECO:0008006" key="4">
    <source>
        <dbReference type="Google" id="ProtNLM"/>
    </source>
</evidence>
<organism evidence="2 3">
    <name type="scientific">Fusarium mangiferae</name>
    <name type="common">Mango malformation disease fungus</name>
    <dbReference type="NCBI Taxonomy" id="192010"/>
    <lineage>
        <taxon>Eukaryota</taxon>
        <taxon>Fungi</taxon>
        <taxon>Dikarya</taxon>
        <taxon>Ascomycota</taxon>
        <taxon>Pezizomycotina</taxon>
        <taxon>Sordariomycetes</taxon>
        <taxon>Hypocreomycetidae</taxon>
        <taxon>Hypocreales</taxon>
        <taxon>Nectriaceae</taxon>
        <taxon>Fusarium</taxon>
        <taxon>Fusarium fujikuroi species complex</taxon>
    </lineage>
</organism>
<dbReference type="VEuPathDB" id="FungiDB:FMAN_14263"/>
<name>A0A1L7UKX1_FUSMA</name>
<feature type="region of interest" description="Disordered" evidence="1">
    <location>
        <begin position="41"/>
        <end position="86"/>
    </location>
</feature>
<proteinExistence type="predicted"/>
<sequence length="156" mass="17788">MHSAFRKRKVSRVIRVLGATKCRIGKKWLDGKRKQTQCITKKTKRQSIGTKTSYAKPKRPEAVTNKARHVSIKEETRSKPPKQVQQGDLSALLSGSWEDKIERITHCVGKADDRKCPAVYTLWKDGRKAIFDWHVICEKCPNMLGLLVNDLLDDSS</sequence>